<feature type="domain" description="CBS" evidence="4">
    <location>
        <begin position="631"/>
        <end position="693"/>
    </location>
</feature>
<feature type="coiled-coil region" evidence="2">
    <location>
        <begin position="1"/>
        <end position="87"/>
    </location>
</feature>
<evidence type="ECO:0000256" key="1">
    <source>
        <dbReference type="PROSITE-ProRule" id="PRU00703"/>
    </source>
</evidence>
<name>A0A7J7KLS6_BUGNE</name>
<evidence type="ECO:0000313" key="5">
    <source>
        <dbReference type="EMBL" id="KAF6039078.1"/>
    </source>
</evidence>
<evidence type="ECO:0000313" key="6">
    <source>
        <dbReference type="Proteomes" id="UP000593567"/>
    </source>
</evidence>
<keyword evidence="1" id="KW-0129">CBS domain</keyword>
<dbReference type="Gene3D" id="3.10.580.10">
    <property type="entry name" value="CBS-domain"/>
    <property type="match status" value="2"/>
</dbReference>
<comment type="caution">
    <text evidence="5">The sequence shown here is derived from an EMBL/GenBank/DDBJ whole genome shotgun (WGS) entry which is preliminary data.</text>
</comment>
<dbReference type="GO" id="GO:0005929">
    <property type="term" value="C:cilium"/>
    <property type="evidence" value="ECO:0007669"/>
    <property type="project" value="TreeGrafter"/>
</dbReference>
<dbReference type="InterPro" id="IPR029602">
    <property type="entry name" value="IFT74"/>
</dbReference>
<dbReference type="Pfam" id="PF00571">
    <property type="entry name" value="CBS"/>
    <property type="match status" value="1"/>
</dbReference>
<dbReference type="InterPro" id="IPR046342">
    <property type="entry name" value="CBS_dom_sf"/>
</dbReference>
<evidence type="ECO:0000259" key="4">
    <source>
        <dbReference type="PROSITE" id="PS51371"/>
    </source>
</evidence>
<dbReference type="Proteomes" id="UP000593567">
    <property type="component" value="Unassembled WGS sequence"/>
</dbReference>
<dbReference type="SMART" id="SM00116">
    <property type="entry name" value="CBS"/>
    <property type="match status" value="3"/>
</dbReference>
<keyword evidence="2" id="KW-0175">Coiled coil</keyword>
<dbReference type="PANTHER" id="PTHR31432">
    <property type="entry name" value="INTRAFLAGELLAR TRANSPORT PROTEIN 74 HOMOLOG"/>
    <property type="match status" value="1"/>
</dbReference>
<accession>A0A7J7KLS6</accession>
<dbReference type="AlphaFoldDB" id="A0A7J7KLS6"/>
<dbReference type="OrthoDB" id="444379at2759"/>
<proteinExistence type="predicted"/>
<feature type="coiled-coil region" evidence="2">
    <location>
        <begin position="174"/>
        <end position="239"/>
    </location>
</feature>
<dbReference type="SUPFAM" id="SSF54631">
    <property type="entry name" value="CBS-domain pair"/>
    <property type="match status" value="2"/>
</dbReference>
<feature type="compositionally biased region" description="Low complexity" evidence="3">
    <location>
        <begin position="421"/>
        <end position="434"/>
    </location>
</feature>
<dbReference type="GO" id="GO:0030992">
    <property type="term" value="C:intraciliary transport particle B"/>
    <property type="evidence" value="ECO:0007669"/>
    <property type="project" value="InterPro"/>
</dbReference>
<evidence type="ECO:0000256" key="2">
    <source>
        <dbReference type="SAM" id="Coils"/>
    </source>
</evidence>
<protein>
    <recommendedName>
        <fullName evidence="4">CBS domain-containing protein</fullName>
    </recommendedName>
</protein>
<organism evidence="5 6">
    <name type="scientific">Bugula neritina</name>
    <name type="common">Brown bryozoan</name>
    <name type="synonym">Sertularia neritina</name>
    <dbReference type="NCBI Taxonomy" id="10212"/>
    <lineage>
        <taxon>Eukaryota</taxon>
        <taxon>Metazoa</taxon>
        <taxon>Spiralia</taxon>
        <taxon>Lophotrochozoa</taxon>
        <taxon>Bryozoa</taxon>
        <taxon>Gymnolaemata</taxon>
        <taxon>Cheilostomatida</taxon>
        <taxon>Flustrina</taxon>
        <taxon>Buguloidea</taxon>
        <taxon>Bugulidae</taxon>
        <taxon>Bugula</taxon>
    </lineage>
</organism>
<dbReference type="PROSITE" id="PS51371">
    <property type="entry name" value="CBS"/>
    <property type="match status" value="2"/>
</dbReference>
<dbReference type="GO" id="GO:0048487">
    <property type="term" value="F:beta-tubulin binding"/>
    <property type="evidence" value="ECO:0007669"/>
    <property type="project" value="InterPro"/>
</dbReference>
<dbReference type="EMBL" id="VXIV02000308">
    <property type="protein sequence ID" value="KAF6039078.1"/>
    <property type="molecule type" value="Genomic_DNA"/>
</dbReference>
<dbReference type="PANTHER" id="PTHR31432:SF0">
    <property type="entry name" value="INTRAFLAGELLAR TRANSPORT PROTEIN 74 HOMOLOG"/>
    <property type="match status" value="1"/>
</dbReference>
<sequence>MSHIKQEAVRMYEQINELQMKKSAIIEEQKSNESPNDIRNRLLEQVKQDNHEINTMERQTAELNDSIEKIQDDLRQVDADLEDISGEKNQKYKELKKREETMNQFLDTYEESKVSEEDRLVQSEAAVVAILENISRNMARTHSLPTPAELSSMKDDLSFKTQEMKHSEMTATGLAKEDEKLRLDLEKVEQLESKVTKELSDLRVKIDEMTKDLVTYSDLETQRQEADDLKQKLMEERIVLAKRSANIKLTVSELANSYEALKSSLNENETYTQLGNLERKWQHLEQNNFVMKEFIASKTMERELVAVTAMSAHYRQRQPYNLVLPNENPNSIPTICISPPGYHETQGSRNNCGSEATVQQKRAFCSRCKDPSVFILPEVAEESSEIDNNNSCGKEFRGRVGSGSLKSLFKRIKSKSGDGQSSSATTNTTAPAANGDIASEKNTKGLKAFFRPRSQSDAVAVRNAMLRRRHISTGGAGSLGSQIVATPADVLNNNHAPVQRSRSTSWGAKEKLAMSKQMRISGSPGTSAVTPMSQLLSGGGLPINRKVERVKMMDLEWQPMPSMSPPKSPAGSFDNQFTGKAFIWQRAASIDDPSRRQWNTADVMETEFEDLVKGDTEIFNKFLKAHKCYDLIPASAKLVVFDTQLSVKKAFYALSYNCVKAAPLWDSSKQNFVGMLTISDFIFLLTTYYKTPEAKLADLEDHKISTWHTLMSGRYEGLVSISPDASLHRAVRTLLRTRIHRLPIVDPLTGNALYILTHRRVLKFLYLYMRRLPQPMYMEQSLDELKIGTYSNLAKVSTTYSNLATVFITCSNLTKVSTTYSNQAKVSTTYSNLAKVTMGTKLIDALNMFVNRRVSVLPVLNEGNQVLDIYAKFDVIVSSSLLSLNHLWKW</sequence>
<feature type="region of interest" description="Disordered" evidence="3">
    <location>
        <begin position="413"/>
        <end position="440"/>
    </location>
</feature>
<reference evidence="5" key="1">
    <citation type="submission" date="2020-06" db="EMBL/GenBank/DDBJ databases">
        <title>Draft genome of Bugula neritina, a colonial animal packing powerful symbionts and potential medicines.</title>
        <authorList>
            <person name="Rayko M."/>
        </authorList>
    </citation>
    <scope>NUCLEOTIDE SEQUENCE [LARGE SCALE GENOMIC DNA]</scope>
    <source>
        <strain evidence="5">Kwan_BN1</strain>
    </source>
</reference>
<keyword evidence="6" id="KW-1185">Reference proteome</keyword>
<dbReference type="GO" id="GO:0035735">
    <property type="term" value="P:intraciliary transport involved in cilium assembly"/>
    <property type="evidence" value="ECO:0007669"/>
    <property type="project" value="TreeGrafter"/>
</dbReference>
<dbReference type="CDD" id="cd04618">
    <property type="entry name" value="CBS_euAMPK_gamma-like_repeat1"/>
    <property type="match status" value="1"/>
</dbReference>
<gene>
    <name evidence="5" type="ORF">EB796_002624</name>
</gene>
<dbReference type="InterPro" id="IPR000644">
    <property type="entry name" value="CBS_dom"/>
</dbReference>
<feature type="domain" description="CBS" evidence="4">
    <location>
        <begin position="711"/>
        <end position="772"/>
    </location>
</feature>
<evidence type="ECO:0000256" key="3">
    <source>
        <dbReference type="SAM" id="MobiDB-lite"/>
    </source>
</evidence>